<reference evidence="1 2" key="1">
    <citation type="submission" date="2021-04" db="EMBL/GenBank/DDBJ databases">
        <title>Genomics, taxonomy and metabolism of representatives of sulfur bacteria of the genus Thiothrix: Thiothrix fructosivorans QT, Thiothrix unzii A1T and three new species, Thiothrix subterranea sp. nov., Thiothrix litoralis sp. nov. and 'Candidatus Thiothrix anitrata' sp. nov.</title>
        <authorList>
            <person name="Ravin N.V."/>
            <person name="Smolyakov D."/>
            <person name="Rudenko T.S."/>
            <person name="Mardanov A.V."/>
            <person name="Beletsky A.V."/>
            <person name="Markov N.D."/>
            <person name="Fomenkov A.I."/>
            <person name="Roberts R.J."/>
            <person name="Karnachuk O.V."/>
            <person name="Novikov A."/>
            <person name="Grabovich M.Y."/>
        </authorList>
    </citation>
    <scope>NUCLEOTIDE SEQUENCE [LARGE SCALE GENOMIC DNA]</scope>
    <source>
        <strain evidence="1 2">A52</strain>
    </source>
</reference>
<gene>
    <name evidence="1" type="ORF">J8380_04450</name>
</gene>
<dbReference type="EMBL" id="CP072800">
    <property type="protein sequence ID" value="QTR50823.1"/>
    <property type="molecule type" value="Genomic_DNA"/>
</dbReference>
<protein>
    <submittedName>
        <fullName evidence="1">Uncharacterized protein</fullName>
    </submittedName>
</protein>
<accession>A0ABX7X7D9</accession>
<evidence type="ECO:0000313" key="1">
    <source>
        <dbReference type="EMBL" id="QTR50823.1"/>
    </source>
</evidence>
<evidence type="ECO:0000313" key="2">
    <source>
        <dbReference type="Proteomes" id="UP000672027"/>
    </source>
</evidence>
<sequence>MRYKHDRHTEQHSAFQMNAVAAETYRDSSGHDGCAELTMMEDAEEIASGNLSSIDGRLIAQAVTLDTVFTELLGRAHTAMSYGSEGVVGAERYLRWAFKAQAQSANTMKILVEMKQPKSITIANQANIARNQIVTTHPPTMDNHTRGNLQADGGGVKMPNELIQIGDIDHATLDTRSAGTPFNFDENQDTAMATVAAINRRKNNGR</sequence>
<keyword evidence="2" id="KW-1185">Reference proteome</keyword>
<organism evidence="1 2">
    <name type="scientific">Candidatus Thiothrix anitrata</name>
    <dbReference type="NCBI Taxonomy" id="2823902"/>
    <lineage>
        <taxon>Bacteria</taxon>
        <taxon>Pseudomonadati</taxon>
        <taxon>Pseudomonadota</taxon>
        <taxon>Gammaproteobacteria</taxon>
        <taxon>Thiotrichales</taxon>
        <taxon>Thiotrichaceae</taxon>
        <taxon>Thiothrix</taxon>
    </lineage>
</organism>
<proteinExistence type="predicted"/>
<dbReference type="Proteomes" id="UP000672027">
    <property type="component" value="Chromosome"/>
</dbReference>
<dbReference type="RefSeq" id="WP_210228691.1">
    <property type="nucleotide sequence ID" value="NZ_CP072800.1"/>
</dbReference>
<name>A0ABX7X7D9_9GAMM</name>